<dbReference type="EMBL" id="FR908207">
    <property type="protein sequence ID" value="CDQ87876.1"/>
    <property type="molecule type" value="Genomic_DNA"/>
</dbReference>
<reference evidence="2" key="1">
    <citation type="journal article" date="2014" name="Nat. Commun.">
        <title>The rainbow trout genome provides novel insights into evolution after whole-genome duplication in vertebrates.</title>
        <authorList>
            <person name="Berthelot C."/>
            <person name="Brunet F."/>
            <person name="Chalopin D."/>
            <person name="Juanchich A."/>
            <person name="Bernard M."/>
            <person name="Noel B."/>
            <person name="Bento P."/>
            <person name="Da Silva C."/>
            <person name="Labadie K."/>
            <person name="Alberti A."/>
            <person name="Aury J.M."/>
            <person name="Louis A."/>
            <person name="Dehais P."/>
            <person name="Bardou P."/>
            <person name="Montfort J."/>
            <person name="Klopp C."/>
            <person name="Cabau C."/>
            <person name="Gaspin C."/>
            <person name="Thorgaard G.H."/>
            <person name="Boussaha M."/>
            <person name="Quillet E."/>
            <person name="Guyomard R."/>
            <person name="Galiana D."/>
            <person name="Bobe J."/>
            <person name="Volff J.N."/>
            <person name="Genet C."/>
            <person name="Wincker P."/>
            <person name="Jaillon O."/>
            <person name="Roest Crollius H."/>
            <person name="Guiguen Y."/>
        </authorList>
    </citation>
    <scope>NUCLEOTIDE SEQUENCE [LARGE SCALE GENOMIC DNA]</scope>
</reference>
<organism evidence="2 3">
    <name type="scientific">Oncorhynchus mykiss</name>
    <name type="common">Rainbow trout</name>
    <name type="synonym">Salmo gairdneri</name>
    <dbReference type="NCBI Taxonomy" id="8022"/>
    <lineage>
        <taxon>Eukaryota</taxon>
        <taxon>Metazoa</taxon>
        <taxon>Chordata</taxon>
        <taxon>Craniata</taxon>
        <taxon>Vertebrata</taxon>
        <taxon>Euteleostomi</taxon>
        <taxon>Actinopterygii</taxon>
        <taxon>Neopterygii</taxon>
        <taxon>Teleostei</taxon>
        <taxon>Protacanthopterygii</taxon>
        <taxon>Salmoniformes</taxon>
        <taxon>Salmonidae</taxon>
        <taxon>Salmoninae</taxon>
        <taxon>Oncorhynchus</taxon>
    </lineage>
</organism>
<name>A0A060Y816_ONCMY</name>
<dbReference type="STRING" id="8022.A0A060Y816"/>
<dbReference type="PaxDb" id="8022-A0A060Y816"/>
<gene>
    <name evidence="2" type="ORF">GSONMT00009140001</name>
</gene>
<evidence type="ECO:0000313" key="2">
    <source>
        <dbReference type="EMBL" id="CDQ87876.1"/>
    </source>
</evidence>
<evidence type="ECO:0000313" key="3">
    <source>
        <dbReference type="Proteomes" id="UP000193380"/>
    </source>
</evidence>
<reference evidence="2" key="2">
    <citation type="submission" date="2014-03" db="EMBL/GenBank/DDBJ databases">
        <authorList>
            <person name="Genoscope - CEA"/>
        </authorList>
    </citation>
    <scope>NUCLEOTIDE SEQUENCE</scope>
</reference>
<protein>
    <submittedName>
        <fullName evidence="2">Uncharacterized protein</fullName>
    </submittedName>
</protein>
<feature type="compositionally biased region" description="Low complexity" evidence="1">
    <location>
        <begin position="20"/>
        <end position="30"/>
    </location>
</feature>
<feature type="region of interest" description="Disordered" evidence="1">
    <location>
        <begin position="1"/>
        <end position="110"/>
    </location>
</feature>
<feature type="compositionally biased region" description="Low complexity" evidence="1">
    <location>
        <begin position="39"/>
        <end position="54"/>
    </location>
</feature>
<dbReference type="AlphaFoldDB" id="A0A060Y816"/>
<feature type="compositionally biased region" description="Low complexity" evidence="1">
    <location>
        <begin position="74"/>
        <end position="90"/>
    </location>
</feature>
<evidence type="ECO:0000256" key="1">
    <source>
        <dbReference type="SAM" id="MobiDB-lite"/>
    </source>
</evidence>
<dbReference type="Proteomes" id="UP000193380">
    <property type="component" value="Unassembled WGS sequence"/>
</dbReference>
<accession>A0A060Y816</accession>
<proteinExistence type="predicted"/>
<sequence length="125" mass="13206">MLFQEIQGDGSKNGEESERLSTTSSSVSSRNLAGHAAKTLPSTSSSLSSTSSPPGRAKMSVFGPGSKALPPHPSSSSPHPSSSSPHPSSPQTAKIHRARKTMNRPPPTQVSLLRRWMVVALYSLE</sequence>